<accession>A0AAD7FJ50</accession>
<dbReference type="Proteomes" id="UP001221142">
    <property type="component" value="Unassembled WGS sequence"/>
</dbReference>
<dbReference type="Pfam" id="PF16761">
    <property type="entry name" value="Clr2_transil"/>
    <property type="match status" value="1"/>
</dbReference>
<dbReference type="InterPro" id="IPR038986">
    <property type="entry name" value="Clr2"/>
</dbReference>
<protein>
    <recommendedName>
        <fullName evidence="2">Cryptic loci regulator 2 N-terminal domain-containing protein</fullName>
    </recommendedName>
</protein>
<proteinExistence type="predicted"/>
<name>A0AAD7FJ50_9AGAR</name>
<dbReference type="PANTHER" id="PTHR38046">
    <property type="entry name" value="CRYPTIC LOCI REGULATOR 2"/>
    <property type="match status" value="1"/>
</dbReference>
<feature type="region of interest" description="Disordered" evidence="1">
    <location>
        <begin position="156"/>
        <end position="201"/>
    </location>
</feature>
<dbReference type="GO" id="GO:0030466">
    <property type="term" value="P:silent mating-type cassette heterochromatin formation"/>
    <property type="evidence" value="ECO:0007669"/>
    <property type="project" value="TreeGrafter"/>
</dbReference>
<comment type="caution">
    <text evidence="3">The sequence shown here is derived from an EMBL/GenBank/DDBJ whole genome shotgun (WGS) entry which is preliminary data.</text>
</comment>
<keyword evidence="4" id="KW-1185">Reference proteome</keyword>
<dbReference type="PANTHER" id="PTHR38046:SF1">
    <property type="entry name" value="CRYPTIC LOCI REGULATOR 2"/>
    <property type="match status" value="1"/>
</dbReference>
<sequence>MSTHRNHSNKHALPDNPVYLDFPRSDGDAALWPINTTRIVDEEGCVNFMHPVALDEPLAIKWRVGVGDALSSQLSGLDKKRPHVLTGWPDGYRMFDHHKGKQDSPRHDVYLFGSDSRCRFRSVPEFIPHAMWLMGDPNDPCKCKYCSKKPQREITSALGLRQSPSPSPSRAPVRPKTEKPPKKLSRLGERLNNPPKPVHASVQKTEVLQPQPSPHVQTKHVMLVERSNHLREAVRSLQSGAQPRWFRDGELVWVALPTEIMGPGGIAIQYWPSIIEEARMVKETTPIADSDSATPWVTRQYTTYRVLFLAISKTFTVPDTRVIPYQSHSAMRDILEMLANRPVDDWSDFTAEKRAAFDPCCDPPPSFISALTPFGTALQTASNFSTHWCLTDEWEARIPSPAAALRPAPPPSSIQSAIEMAGSHNANMGSISSGPGPAKSPFVSQTRFQGIWWGGERIWADDLVRLKIPRSCLAPSGAQHIFSPSGPGPKSRPLVSGGGVDDYGVGKRECRIAGQLFELADADWEDPNLPRDASAASSGTKHPDLPHPPTGYKFRSILAPGYETLDATIPVLLQHPLIRPYVNDIIPNQEVIQASSHLWALEGVYGGYKNAIDPQKYKGNREKMMTDAIDDAFTALRDHITHRRHLQDEPAEEMDVDA</sequence>
<dbReference type="EMBL" id="JARKIF010000014">
    <property type="protein sequence ID" value="KAJ7623176.1"/>
    <property type="molecule type" value="Genomic_DNA"/>
</dbReference>
<evidence type="ECO:0000313" key="4">
    <source>
        <dbReference type="Proteomes" id="UP001221142"/>
    </source>
</evidence>
<evidence type="ECO:0000256" key="1">
    <source>
        <dbReference type="SAM" id="MobiDB-lite"/>
    </source>
</evidence>
<gene>
    <name evidence="3" type="ORF">FB45DRAFT_924794</name>
</gene>
<organism evidence="3 4">
    <name type="scientific">Roridomyces roridus</name>
    <dbReference type="NCBI Taxonomy" id="1738132"/>
    <lineage>
        <taxon>Eukaryota</taxon>
        <taxon>Fungi</taxon>
        <taxon>Dikarya</taxon>
        <taxon>Basidiomycota</taxon>
        <taxon>Agaricomycotina</taxon>
        <taxon>Agaricomycetes</taxon>
        <taxon>Agaricomycetidae</taxon>
        <taxon>Agaricales</taxon>
        <taxon>Marasmiineae</taxon>
        <taxon>Mycenaceae</taxon>
        <taxon>Roridomyces</taxon>
    </lineage>
</organism>
<dbReference type="GO" id="GO:0033553">
    <property type="term" value="C:rDNA heterochromatin"/>
    <property type="evidence" value="ECO:0007669"/>
    <property type="project" value="TreeGrafter"/>
</dbReference>
<feature type="region of interest" description="Disordered" evidence="1">
    <location>
        <begin position="528"/>
        <end position="547"/>
    </location>
</feature>
<dbReference type="InterPro" id="IPR031915">
    <property type="entry name" value="Clr2_N"/>
</dbReference>
<feature type="compositionally biased region" description="Basic and acidic residues" evidence="1">
    <location>
        <begin position="175"/>
        <end position="189"/>
    </location>
</feature>
<dbReference type="GO" id="GO:0031934">
    <property type="term" value="C:mating-type region heterochromatin"/>
    <property type="evidence" value="ECO:0007669"/>
    <property type="project" value="TreeGrafter"/>
</dbReference>
<evidence type="ECO:0000313" key="3">
    <source>
        <dbReference type="EMBL" id="KAJ7623176.1"/>
    </source>
</evidence>
<reference evidence="3" key="1">
    <citation type="submission" date="2023-03" db="EMBL/GenBank/DDBJ databases">
        <title>Massive genome expansion in bonnet fungi (Mycena s.s.) driven by repeated elements and novel gene families across ecological guilds.</title>
        <authorList>
            <consortium name="Lawrence Berkeley National Laboratory"/>
            <person name="Harder C.B."/>
            <person name="Miyauchi S."/>
            <person name="Viragh M."/>
            <person name="Kuo A."/>
            <person name="Thoen E."/>
            <person name="Andreopoulos B."/>
            <person name="Lu D."/>
            <person name="Skrede I."/>
            <person name="Drula E."/>
            <person name="Henrissat B."/>
            <person name="Morin E."/>
            <person name="Kohler A."/>
            <person name="Barry K."/>
            <person name="LaButti K."/>
            <person name="Morin E."/>
            <person name="Salamov A."/>
            <person name="Lipzen A."/>
            <person name="Mereny Z."/>
            <person name="Hegedus B."/>
            <person name="Baldrian P."/>
            <person name="Stursova M."/>
            <person name="Weitz H."/>
            <person name="Taylor A."/>
            <person name="Grigoriev I.V."/>
            <person name="Nagy L.G."/>
            <person name="Martin F."/>
            <person name="Kauserud H."/>
        </authorList>
    </citation>
    <scope>NUCLEOTIDE SEQUENCE</scope>
    <source>
        <strain evidence="3">9284</strain>
    </source>
</reference>
<feature type="domain" description="Cryptic loci regulator 2 N-terminal" evidence="2">
    <location>
        <begin position="84"/>
        <end position="146"/>
    </location>
</feature>
<evidence type="ECO:0000259" key="2">
    <source>
        <dbReference type="Pfam" id="PF16761"/>
    </source>
</evidence>
<dbReference type="AlphaFoldDB" id="A0AAD7FJ50"/>
<dbReference type="GO" id="GO:0070824">
    <property type="term" value="C:SHREC complex"/>
    <property type="evidence" value="ECO:0007669"/>
    <property type="project" value="InterPro"/>
</dbReference>